<evidence type="ECO:0000313" key="9">
    <source>
        <dbReference type="Proteomes" id="UP000245956"/>
    </source>
</evidence>
<dbReference type="GO" id="GO:0008270">
    <property type="term" value="F:zinc ion binding"/>
    <property type="evidence" value="ECO:0007669"/>
    <property type="project" value="UniProtKB-KW"/>
</dbReference>
<keyword evidence="2" id="KW-0677">Repeat</keyword>
<comment type="caution">
    <text evidence="8">The sequence shown here is derived from an EMBL/GenBank/DDBJ whole genome shotgun (WGS) entry which is preliminary data.</text>
</comment>
<feature type="domain" description="C2H2-type" evidence="7">
    <location>
        <begin position="642"/>
        <end position="672"/>
    </location>
</feature>
<dbReference type="Gene3D" id="3.30.160.60">
    <property type="entry name" value="Classic Zinc Finger"/>
    <property type="match status" value="1"/>
</dbReference>
<feature type="compositionally biased region" description="Low complexity" evidence="6">
    <location>
        <begin position="53"/>
        <end position="71"/>
    </location>
</feature>
<dbReference type="EMBL" id="LCWV01000005">
    <property type="protein sequence ID" value="PWI73397.1"/>
    <property type="molecule type" value="Genomic_DNA"/>
</dbReference>
<accession>A0A2U3EFU8</accession>
<keyword evidence="1" id="KW-0479">Metal-binding</keyword>
<dbReference type="Proteomes" id="UP000245956">
    <property type="component" value="Unassembled WGS sequence"/>
</dbReference>
<feature type="region of interest" description="Disordered" evidence="6">
    <location>
        <begin position="484"/>
        <end position="526"/>
    </location>
</feature>
<feature type="compositionally biased region" description="Basic and acidic residues" evidence="6">
    <location>
        <begin position="8"/>
        <end position="22"/>
    </location>
</feature>
<dbReference type="PROSITE" id="PS00028">
    <property type="entry name" value="ZINC_FINGER_C2H2_1"/>
    <property type="match status" value="1"/>
</dbReference>
<dbReference type="PANTHER" id="PTHR23057">
    <property type="entry name" value="JUXTAPOSED WITH ANOTHER ZINC FINGER PROTEIN 1"/>
    <property type="match status" value="1"/>
</dbReference>
<name>A0A2U3EFU8_PURLI</name>
<feature type="compositionally biased region" description="Polar residues" evidence="6">
    <location>
        <begin position="515"/>
        <end position="526"/>
    </location>
</feature>
<dbReference type="InterPro" id="IPR036236">
    <property type="entry name" value="Znf_C2H2_sf"/>
</dbReference>
<reference evidence="8 9" key="1">
    <citation type="journal article" date="2016" name="Front. Microbiol.">
        <title>Genome and transcriptome sequences reveal the specific parasitism of the nematophagous Purpureocillium lilacinum 36-1.</title>
        <authorList>
            <person name="Xie J."/>
            <person name="Li S."/>
            <person name="Mo C."/>
            <person name="Xiao X."/>
            <person name="Peng D."/>
            <person name="Wang G."/>
            <person name="Xiao Y."/>
        </authorList>
    </citation>
    <scope>NUCLEOTIDE SEQUENCE [LARGE SCALE GENOMIC DNA]</scope>
    <source>
        <strain evidence="8 9">36-1</strain>
    </source>
</reference>
<evidence type="ECO:0000256" key="2">
    <source>
        <dbReference type="ARBA" id="ARBA00022737"/>
    </source>
</evidence>
<dbReference type="SUPFAM" id="SSF57667">
    <property type="entry name" value="beta-beta-alpha zinc fingers"/>
    <property type="match status" value="1"/>
</dbReference>
<evidence type="ECO:0000256" key="5">
    <source>
        <dbReference type="PROSITE-ProRule" id="PRU00042"/>
    </source>
</evidence>
<evidence type="ECO:0000256" key="6">
    <source>
        <dbReference type="SAM" id="MobiDB-lite"/>
    </source>
</evidence>
<evidence type="ECO:0000256" key="3">
    <source>
        <dbReference type="ARBA" id="ARBA00022771"/>
    </source>
</evidence>
<evidence type="ECO:0000256" key="4">
    <source>
        <dbReference type="ARBA" id="ARBA00022833"/>
    </source>
</evidence>
<feature type="region of interest" description="Disordered" evidence="6">
    <location>
        <begin position="253"/>
        <end position="282"/>
    </location>
</feature>
<dbReference type="GO" id="GO:0005634">
    <property type="term" value="C:nucleus"/>
    <property type="evidence" value="ECO:0007669"/>
    <property type="project" value="TreeGrafter"/>
</dbReference>
<feature type="region of interest" description="Disordered" evidence="6">
    <location>
        <begin position="168"/>
        <end position="224"/>
    </location>
</feature>
<protein>
    <submittedName>
        <fullName evidence="8">Zinc finger domain-containing protein</fullName>
    </submittedName>
</protein>
<feature type="compositionally biased region" description="Basic and acidic residues" evidence="6">
    <location>
        <begin position="756"/>
        <end position="765"/>
    </location>
</feature>
<feature type="compositionally biased region" description="Polar residues" evidence="6">
    <location>
        <begin position="484"/>
        <end position="505"/>
    </location>
</feature>
<dbReference type="PANTHER" id="PTHR23057:SF0">
    <property type="entry name" value="JUXTAPOSED WITH ANOTHER ZINC FINGER PROTEIN 1"/>
    <property type="match status" value="1"/>
</dbReference>
<feature type="compositionally biased region" description="Polar residues" evidence="6">
    <location>
        <begin position="89"/>
        <end position="99"/>
    </location>
</feature>
<evidence type="ECO:0000259" key="7">
    <source>
        <dbReference type="PROSITE" id="PS50157"/>
    </source>
</evidence>
<feature type="compositionally biased region" description="Low complexity" evidence="6">
    <location>
        <begin position="415"/>
        <end position="425"/>
    </location>
</feature>
<organism evidence="8 9">
    <name type="scientific">Purpureocillium lilacinum</name>
    <name type="common">Paecilomyces lilacinus</name>
    <dbReference type="NCBI Taxonomy" id="33203"/>
    <lineage>
        <taxon>Eukaryota</taxon>
        <taxon>Fungi</taxon>
        <taxon>Dikarya</taxon>
        <taxon>Ascomycota</taxon>
        <taxon>Pezizomycotina</taxon>
        <taxon>Sordariomycetes</taxon>
        <taxon>Hypocreomycetidae</taxon>
        <taxon>Hypocreales</taxon>
        <taxon>Ophiocordycipitaceae</taxon>
        <taxon>Purpureocillium</taxon>
    </lineage>
</organism>
<dbReference type="InterPro" id="IPR051580">
    <property type="entry name" value="ZnF-Chromatin_assoc"/>
</dbReference>
<dbReference type="InterPro" id="IPR013087">
    <property type="entry name" value="Znf_C2H2_type"/>
</dbReference>
<dbReference type="AlphaFoldDB" id="A0A2U3EFU8"/>
<sequence>MLKWFQRGVDDARDSKDTSSERQHKRQRKGRQGAGSDPDSSSPVTSWGGGGLACTSTSTADSAATSPSGSTNNNRLARLGPSAGATAPRDQSQSGNSASDFAAWGGQSTKSMSATSPSASASAGASARASACAAAATSTTTAAAAYSYSASTPASAHADSPASLITSTASLTQSPSPQPATPPDLFFPRASKSASTTATVTATATHSSRPASIVTPPCDEPSSSYITTSQASAFAELDLADCDPDVNMTTGALDASGMGRSRQDSFVSAGPKPISMNNQNRDNVNRNRRESLAGSLMGGGMSWGGMSFGSFVRDDIMMQGTSPSPFGNPQSSSYHSSSYLPRLEANFMRDFICCGKILPNLHDLLQHYEEAHTQASPNSSRNNTFSQFGQVGMQPGSAMGSSRTTPTPGQINAGPAGHAPAAGSGFQLPGASSTMGNGGQMNPALATNMNDDMDAVADMEMDDAIGTMELDDGSRMHHARMFGQQQRPQLDMNTSGLTQGLRTSQPPTPAAVSFGLQNNPTVSSVNTPTLATQQQLPQQGQQPTGMDGMDDDLPGMPMGGNSGGDIGDGTFSNGNNDSNFCINDPGKHLFSPNGAFPPGNRTIQQQLAALGLQQGQFADPEANKVLLQRLQTMMMPEEHKPFKCPVIGCEKAYKNQNGLKYHKAHGHQTQQLHENGDGTFSIVNPETSAPYPGTLGMEKEKPFNCETCGKRYKNLNGLKYVSSLSPFAKRRHTGELTAIAAQGSLSALQPGIQDAGARRRADPARPARSQPRRHYGRPGDATIASHWLAWTQRHAHGYWDFAAIVSRADQLRGCRDRLDRALTISEIQHAVQRWSRSLYLTYNGPFHSSPAGRLMAHRDGVLASDILDTLVPYFNAILSSAMTSAMTESCWHDVAFWAAPLRVHILGLPSPDSYTPTPSEADAIQPTTSWPNSSEAGVYIH</sequence>
<gene>
    <name evidence="8" type="ORF">PCL_10412</name>
</gene>
<keyword evidence="3 5" id="KW-0863">Zinc-finger</keyword>
<proteinExistence type="predicted"/>
<dbReference type="PROSITE" id="PS50157">
    <property type="entry name" value="ZINC_FINGER_C2H2_2"/>
    <property type="match status" value="1"/>
</dbReference>
<feature type="region of interest" description="Disordered" evidence="6">
    <location>
        <begin position="1"/>
        <end position="127"/>
    </location>
</feature>
<feature type="compositionally biased region" description="Low complexity" evidence="6">
    <location>
        <begin position="108"/>
        <end position="127"/>
    </location>
</feature>
<feature type="region of interest" description="Disordered" evidence="6">
    <location>
        <begin position="754"/>
        <end position="777"/>
    </location>
</feature>
<feature type="region of interest" description="Disordered" evidence="6">
    <location>
        <begin position="415"/>
        <end position="442"/>
    </location>
</feature>
<feature type="compositionally biased region" description="Polar residues" evidence="6">
    <location>
        <begin position="925"/>
        <end position="935"/>
    </location>
</feature>
<feature type="region of interest" description="Disordered" evidence="6">
    <location>
        <begin position="916"/>
        <end position="941"/>
    </location>
</feature>
<feature type="compositionally biased region" description="Low complexity" evidence="6">
    <location>
        <begin position="190"/>
        <end position="208"/>
    </location>
</feature>
<evidence type="ECO:0000256" key="1">
    <source>
        <dbReference type="ARBA" id="ARBA00022723"/>
    </source>
</evidence>
<keyword evidence="4" id="KW-0862">Zinc</keyword>
<dbReference type="SMART" id="SM00355">
    <property type="entry name" value="ZnF_C2H2"/>
    <property type="match status" value="2"/>
</dbReference>
<evidence type="ECO:0000313" key="8">
    <source>
        <dbReference type="EMBL" id="PWI73397.1"/>
    </source>
</evidence>